<organism evidence="1">
    <name type="scientific">Anguilla anguilla</name>
    <name type="common">European freshwater eel</name>
    <name type="synonym">Muraena anguilla</name>
    <dbReference type="NCBI Taxonomy" id="7936"/>
    <lineage>
        <taxon>Eukaryota</taxon>
        <taxon>Metazoa</taxon>
        <taxon>Chordata</taxon>
        <taxon>Craniata</taxon>
        <taxon>Vertebrata</taxon>
        <taxon>Euteleostomi</taxon>
        <taxon>Actinopterygii</taxon>
        <taxon>Neopterygii</taxon>
        <taxon>Teleostei</taxon>
        <taxon>Anguilliformes</taxon>
        <taxon>Anguillidae</taxon>
        <taxon>Anguilla</taxon>
    </lineage>
</organism>
<name>A0A0E9U462_ANGAN</name>
<sequence>MSLPQFKAQLAAVPPVPCEFCSGTLANGLHALCVTSALLLWTDMSLPQFKAQLAVT</sequence>
<reference evidence="1" key="1">
    <citation type="submission" date="2014-11" db="EMBL/GenBank/DDBJ databases">
        <authorList>
            <person name="Amaro Gonzalez C."/>
        </authorList>
    </citation>
    <scope>NUCLEOTIDE SEQUENCE</scope>
</reference>
<reference evidence="1" key="2">
    <citation type="journal article" date="2015" name="Fish Shellfish Immunol.">
        <title>Early steps in the European eel (Anguilla anguilla)-Vibrio vulnificus interaction in the gills: Role of the RtxA13 toxin.</title>
        <authorList>
            <person name="Callol A."/>
            <person name="Pajuelo D."/>
            <person name="Ebbesson L."/>
            <person name="Teles M."/>
            <person name="MacKenzie S."/>
            <person name="Amaro C."/>
        </authorList>
    </citation>
    <scope>NUCLEOTIDE SEQUENCE</scope>
</reference>
<accession>A0A0E9U462</accession>
<proteinExistence type="predicted"/>
<dbReference type="EMBL" id="GBXM01048854">
    <property type="protein sequence ID" value="JAH59723.1"/>
    <property type="molecule type" value="Transcribed_RNA"/>
</dbReference>
<dbReference type="AlphaFoldDB" id="A0A0E9U462"/>
<protein>
    <submittedName>
        <fullName evidence="1">Uncharacterized protein</fullName>
    </submittedName>
</protein>
<evidence type="ECO:0000313" key="1">
    <source>
        <dbReference type="EMBL" id="JAH59723.1"/>
    </source>
</evidence>